<protein>
    <submittedName>
        <fullName evidence="1">Uncharacterized protein</fullName>
    </submittedName>
</protein>
<evidence type="ECO:0000313" key="1">
    <source>
        <dbReference type="EMBL" id="GBM40367.1"/>
    </source>
</evidence>
<gene>
    <name evidence="1" type="ORF">AVEN_85421_1</name>
</gene>
<evidence type="ECO:0000313" key="2">
    <source>
        <dbReference type="Proteomes" id="UP000499080"/>
    </source>
</evidence>
<name>A0A4Y2FH97_ARAVE</name>
<accession>A0A4Y2FH97</accession>
<reference evidence="1 2" key="1">
    <citation type="journal article" date="2019" name="Sci. Rep.">
        <title>Orb-weaving spider Araneus ventricosus genome elucidates the spidroin gene catalogue.</title>
        <authorList>
            <person name="Kono N."/>
            <person name="Nakamura H."/>
            <person name="Ohtoshi R."/>
            <person name="Moran D.A.P."/>
            <person name="Shinohara A."/>
            <person name="Yoshida Y."/>
            <person name="Fujiwara M."/>
            <person name="Mori M."/>
            <person name="Tomita M."/>
            <person name="Arakawa K."/>
        </authorList>
    </citation>
    <scope>NUCLEOTIDE SEQUENCE [LARGE SCALE GENOMIC DNA]</scope>
</reference>
<comment type="caution">
    <text evidence="1">The sequence shown here is derived from an EMBL/GenBank/DDBJ whole genome shotgun (WGS) entry which is preliminary data.</text>
</comment>
<organism evidence="1 2">
    <name type="scientific">Araneus ventricosus</name>
    <name type="common">Orbweaver spider</name>
    <name type="synonym">Epeira ventricosa</name>
    <dbReference type="NCBI Taxonomy" id="182803"/>
    <lineage>
        <taxon>Eukaryota</taxon>
        <taxon>Metazoa</taxon>
        <taxon>Ecdysozoa</taxon>
        <taxon>Arthropoda</taxon>
        <taxon>Chelicerata</taxon>
        <taxon>Arachnida</taxon>
        <taxon>Araneae</taxon>
        <taxon>Araneomorphae</taxon>
        <taxon>Entelegynae</taxon>
        <taxon>Araneoidea</taxon>
        <taxon>Araneidae</taxon>
        <taxon>Araneus</taxon>
    </lineage>
</organism>
<keyword evidence="2" id="KW-1185">Reference proteome</keyword>
<dbReference type="AlphaFoldDB" id="A0A4Y2FH97"/>
<dbReference type="Proteomes" id="UP000499080">
    <property type="component" value="Unassembled WGS sequence"/>
</dbReference>
<proteinExistence type="predicted"/>
<sequence>MSDTIWSRLLQFLRILSHSGVRIGCGGFEHSGRLLSASTEKLLNLSDTHTPDFLFGAAGIDRECGTKKCRKVSAIRLRLKFFHLDEHLSDAFRATLSLGG</sequence>
<dbReference type="EMBL" id="BGPR01000927">
    <property type="protein sequence ID" value="GBM40367.1"/>
    <property type="molecule type" value="Genomic_DNA"/>
</dbReference>